<dbReference type="InterPro" id="IPR006047">
    <property type="entry name" value="GH13_cat_dom"/>
</dbReference>
<dbReference type="AlphaFoldDB" id="A0A931I199"/>
<dbReference type="InterPro" id="IPR012767">
    <property type="entry name" value="Trehalose_TreY"/>
</dbReference>
<dbReference type="CDD" id="cd11336">
    <property type="entry name" value="AmyAc_MTSase"/>
    <property type="match status" value="1"/>
</dbReference>
<dbReference type="Proteomes" id="UP000631694">
    <property type="component" value="Unassembled WGS sequence"/>
</dbReference>
<gene>
    <name evidence="2" type="primary">treY</name>
    <name evidence="2" type="ORF">I5731_06790</name>
</gene>
<evidence type="ECO:0000313" key="2">
    <source>
        <dbReference type="EMBL" id="MBH0237524.1"/>
    </source>
</evidence>
<keyword evidence="3" id="KW-1185">Reference proteome</keyword>
<dbReference type="SMART" id="SM00642">
    <property type="entry name" value="Aamy"/>
    <property type="match status" value="1"/>
</dbReference>
<protein>
    <submittedName>
        <fullName evidence="2">Malto-oligosyltrehalose synthase</fullName>
    </submittedName>
</protein>
<dbReference type="RefSeq" id="WP_197310622.1">
    <property type="nucleotide sequence ID" value="NZ_JADZLT010000046.1"/>
</dbReference>
<dbReference type="Pfam" id="PF00128">
    <property type="entry name" value="Alpha-amylase"/>
    <property type="match status" value="1"/>
</dbReference>
<sequence>MTTPPSRPVPRATYRLQFNADFGFRDAAALAPYLATLGVSHVYASPYLMARPGSTHGYDIVDHNRLNPEIGSEADFDAMVAAFRAAGLGQILDFVPNHMGVGGADNPLWLDVLEWGASSTYSGWFDIDWSPDAVGLSGKVLIPVLGDQYGLVLQAGDLTLAFDEANGSFAVWAYGTHKLPVDPRHYDRILSDRHPVLERLGDAFGHIEAAHPHQRRHAGELKGRLADAARADPAVAAAIAAEVARFAGKPNDLASWGTLDELIRLQHWRVAHFRVAADDINYRRFFNVNELAGVRMELPELFDHAHALVFDLVERGIVDGIRIDHIDGLLDPKTYCHRLRSAAPKPFYLLVEKILAQHERLRGDWDTDGTTGYEFTNLATGLLIDPAGSGDLDALYAKFTRIETPFAEIVRTCKLKIMDNEMASELNVLAREAARIAASNPCSADFTRNLLQRALKEVVAAFPVYRTYVDQDVEDGRTDAADRRDLDWAFAHARRADASIDPSAFDFLYRLLSGDLVANPCSGYSHFDVVRFAMRVQQYSGPVMAKGLEDTAFYRYNRLLAANEVGGHPEHLGVSAAAFHEINARRARETPHALLSTSTHDTKRGEDTRARLAVLAELSAEWTALVPTWSRILRVREAGSGRAGPPDRNDEYVLYQLLLGAWPPGLAPSDAEGMAVFRDRIVGAMVKSMREAKLHTTWAAPDAEYEDAVIAFITAALDPVRSSAFLEAFLPFKDRVATLGAQNSLVQTALKLTVPGVPDVYRGAELWEFSLVDPDNRRPVDFALRQRMIGELPEHIDAAMLEDWESGRAKLLLTRVLLAHRAAEPALYRDGTYEPLAVTAGDGADAAEPVIAYARRLNGSQLVVAVRRFPSRELAAGTALTLAPGDAPRLRCLLSGRTVAADADGRIDLGPLLAELPVAALVPAWN</sequence>
<accession>A0A931I199</accession>
<dbReference type="PANTHER" id="PTHR10357">
    <property type="entry name" value="ALPHA-AMYLASE FAMILY MEMBER"/>
    <property type="match status" value="1"/>
</dbReference>
<comment type="caution">
    <text evidence="2">The sequence shown here is derived from an EMBL/GenBank/DDBJ whole genome shotgun (WGS) entry which is preliminary data.</text>
</comment>
<dbReference type="InterPro" id="IPR017853">
    <property type="entry name" value="GH"/>
</dbReference>
<feature type="domain" description="Glycosyl hydrolase family 13 catalytic" evidence="1">
    <location>
        <begin position="11"/>
        <end position="500"/>
    </location>
</feature>
<dbReference type="Gene3D" id="3.20.20.80">
    <property type="entry name" value="Glycosidases"/>
    <property type="match status" value="3"/>
</dbReference>
<reference evidence="2" key="1">
    <citation type="submission" date="2020-12" db="EMBL/GenBank/DDBJ databases">
        <title>Methylobrevis albus sp. nov., isolated from fresh water lack sediment.</title>
        <authorList>
            <person name="Zou Q."/>
        </authorList>
    </citation>
    <scope>NUCLEOTIDE SEQUENCE</scope>
    <source>
        <strain evidence="2">L22</strain>
    </source>
</reference>
<dbReference type="NCBIfam" id="TIGR02401">
    <property type="entry name" value="trehalose_TreY"/>
    <property type="match status" value="1"/>
</dbReference>
<evidence type="ECO:0000313" key="3">
    <source>
        <dbReference type="Proteomes" id="UP000631694"/>
    </source>
</evidence>
<organism evidence="2 3">
    <name type="scientific">Methylobrevis albus</name>
    <dbReference type="NCBI Taxonomy" id="2793297"/>
    <lineage>
        <taxon>Bacteria</taxon>
        <taxon>Pseudomonadati</taxon>
        <taxon>Pseudomonadota</taxon>
        <taxon>Alphaproteobacteria</taxon>
        <taxon>Hyphomicrobiales</taxon>
        <taxon>Pleomorphomonadaceae</taxon>
        <taxon>Methylobrevis</taxon>
    </lineage>
</organism>
<dbReference type="PANTHER" id="PTHR10357:SF216">
    <property type="entry name" value="MALTOOLIGOSYL TREHALOSE SYNTHASE-RELATED"/>
    <property type="match status" value="1"/>
</dbReference>
<dbReference type="SUPFAM" id="SSF51445">
    <property type="entry name" value="(Trans)glycosidases"/>
    <property type="match status" value="1"/>
</dbReference>
<dbReference type="EMBL" id="JADZLT010000046">
    <property type="protein sequence ID" value="MBH0237524.1"/>
    <property type="molecule type" value="Genomic_DNA"/>
</dbReference>
<dbReference type="Gene3D" id="3.30.1590.10">
    <property type="entry name" value="Maltooligosyl trehalose synthase, domain 2"/>
    <property type="match status" value="1"/>
</dbReference>
<dbReference type="GO" id="GO:0030980">
    <property type="term" value="P:alpha-glucan catabolic process"/>
    <property type="evidence" value="ECO:0007669"/>
    <property type="project" value="TreeGrafter"/>
</dbReference>
<name>A0A931I199_9HYPH</name>
<evidence type="ECO:0000259" key="1">
    <source>
        <dbReference type="SMART" id="SM00642"/>
    </source>
</evidence>
<dbReference type="GO" id="GO:0005992">
    <property type="term" value="P:trehalose biosynthetic process"/>
    <property type="evidence" value="ECO:0007669"/>
    <property type="project" value="TreeGrafter"/>
</dbReference>
<dbReference type="GO" id="GO:0047470">
    <property type="term" value="F:(1,4)-alpha-D-glucan 1-alpha-D-glucosylmutase activity"/>
    <property type="evidence" value="ECO:0007669"/>
    <property type="project" value="TreeGrafter"/>
</dbReference>
<proteinExistence type="predicted"/>